<accession>A0A5B7IM05</accession>
<evidence type="ECO:0000313" key="1">
    <source>
        <dbReference type="EMBL" id="MPC81364.1"/>
    </source>
</evidence>
<keyword evidence="2" id="KW-1185">Reference proteome</keyword>
<reference evidence="1 2" key="1">
    <citation type="submission" date="2019-05" db="EMBL/GenBank/DDBJ databases">
        <title>Another draft genome of Portunus trituberculatus and its Hox gene families provides insights of decapod evolution.</title>
        <authorList>
            <person name="Jeong J.-H."/>
            <person name="Song I."/>
            <person name="Kim S."/>
            <person name="Choi T."/>
            <person name="Kim D."/>
            <person name="Ryu S."/>
            <person name="Kim W."/>
        </authorList>
    </citation>
    <scope>NUCLEOTIDE SEQUENCE [LARGE SCALE GENOMIC DNA]</scope>
    <source>
        <tissue evidence="1">Muscle</tissue>
    </source>
</reference>
<name>A0A5B7IM05_PORTR</name>
<dbReference type="OrthoDB" id="6366904at2759"/>
<dbReference type="EMBL" id="VSRR010056736">
    <property type="protein sequence ID" value="MPC81364.1"/>
    <property type="molecule type" value="Genomic_DNA"/>
</dbReference>
<sequence>MRAMTAIEGRADFRVLKTYYFQAIRSIVDYAAPVLATAQTYKIDQLEKVQNAALRLMPAAPQWAKLCNLRAEAKIPQLLHRAISINLLAGKATQPRHSAIVRSVSAYSRAPHGRIHPSRSPFHP</sequence>
<dbReference type="AlphaFoldDB" id="A0A5B7IM05"/>
<dbReference type="Proteomes" id="UP000324222">
    <property type="component" value="Unassembled WGS sequence"/>
</dbReference>
<gene>
    <name evidence="1" type="ORF">E2C01_075976</name>
</gene>
<proteinExistence type="predicted"/>
<comment type="caution">
    <text evidence="1">The sequence shown here is derived from an EMBL/GenBank/DDBJ whole genome shotgun (WGS) entry which is preliminary data.</text>
</comment>
<evidence type="ECO:0000313" key="2">
    <source>
        <dbReference type="Proteomes" id="UP000324222"/>
    </source>
</evidence>
<protein>
    <submittedName>
        <fullName evidence="1">Uncharacterized protein</fullName>
    </submittedName>
</protein>
<organism evidence="1 2">
    <name type="scientific">Portunus trituberculatus</name>
    <name type="common">Swimming crab</name>
    <name type="synonym">Neptunus trituberculatus</name>
    <dbReference type="NCBI Taxonomy" id="210409"/>
    <lineage>
        <taxon>Eukaryota</taxon>
        <taxon>Metazoa</taxon>
        <taxon>Ecdysozoa</taxon>
        <taxon>Arthropoda</taxon>
        <taxon>Crustacea</taxon>
        <taxon>Multicrustacea</taxon>
        <taxon>Malacostraca</taxon>
        <taxon>Eumalacostraca</taxon>
        <taxon>Eucarida</taxon>
        <taxon>Decapoda</taxon>
        <taxon>Pleocyemata</taxon>
        <taxon>Brachyura</taxon>
        <taxon>Eubrachyura</taxon>
        <taxon>Portunoidea</taxon>
        <taxon>Portunidae</taxon>
        <taxon>Portuninae</taxon>
        <taxon>Portunus</taxon>
    </lineage>
</organism>